<evidence type="ECO:0000313" key="12">
    <source>
        <dbReference type="EMBL" id="SFO59437.1"/>
    </source>
</evidence>
<dbReference type="GO" id="GO:0140114">
    <property type="term" value="P:cellular detoxification of fluoride"/>
    <property type="evidence" value="ECO:0007669"/>
    <property type="project" value="UniProtKB-UniRule"/>
</dbReference>
<protein>
    <recommendedName>
        <fullName evidence="10">Fluoride-specific ion channel FluC</fullName>
    </recommendedName>
</protein>
<keyword evidence="6 10" id="KW-0407">Ion channel</keyword>
<feature type="transmembrane region" description="Helical" evidence="10">
    <location>
        <begin position="144"/>
        <end position="174"/>
    </location>
</feature>
<dbReference type="STRING" id="260086.SAMN05216207_11009"/>
<accession>A0A1I5IFS2</accession>
<evidence type="ECO:0000256" key="9">
    <source>
        <dbReference type="ARBA" id="ARBA00049940"/>
    </source>
</evidence>
<organism evidence="12 13">
    <name type="scientific">Pseudonocardia ammonioxydans</name>
    <dbReference type="NCBI Taxonomy" id="260086"/>
    <lineage>
        <taxon>Bacteria</taxon>
        <taxon>Bacillati</taxon>
        <taxon>Actinomycetota</taxon>
        <taxon>Actinomycetes</taxon>
        <taxon>Pseudonocardiales</taxon>
        <taxon>Pseudonocardiaceae</taxon>
        <taxon>Pseudonocardia</taxon>
    </lineage>
</organism>
<dbReference type="GO" id="GO:0005886">
    <property type="term" value="C:plasma membrane"/>
    <property type="evidence" value="ECO:0007669"/>
    <property type="project" value="UniProtKB-SubCell"/>
</dbReference>
<evidence type="ECO:0000256" key="8">
    <source>
        <dbReference type="ARBA" id="ARBA00035585"/>
    </source>
</evidence>
<keyword evidence="10" id="KW-0813">Transport</keyword>
<dbReference type="GO" id="GO:0062054">
    <property type="term" value="F:fluoride channel activity"/>
    <property type="evidence" value="ECO:0007669"/>
    <property type="project" value="UniProtKB-UniRule"/>
</dbReference>
<evidence type="ECO:0000256" key="6">
    <source>
        <dbReference type="ARBA" id="ARBA00023303"/>
    </source>
</evidence>
<evidence type="ECO:0000256" key="10">
    <source>
        <dbReference type="HAMAP-Rule" id="MF_00454"/>
    </source>
</evidence>
<keyword evidence="10" id="KW-0915">Sodium</keyword>
<dbReference type="PANTHER" id="PTHR28259:SF1">
    <property type="entry name" value="FLUORIDE EXPORT PROTEIN 1-RELATED"/>
    <property type="match status" value="1"/>
</dbReference>
<dbReference type="InterPro" id="IPR003691">
    <property type="entry name" value="FluC"/>
</dbReference>
<gene>
    <name evidence="10" type="primary">fluC</name>
    <name evidence="10" type="synonym">crcB</name>
    <name evidence="12" type="ORF">SAMN05216207_11009</name>
</gene>
<feature type="transmembrane region" description="Helical" evidence="10">
    <location>
        <begin position="80"/>
        <end position="102"/>
    </location>
</feature>
<keyword evidence="5 10" id="KW-0472">Membrane</keyword>
<sequence>MPAPEESVQPEHDTAGRVAGEAVDPDIDTLDQAVEGADAPIARSPRPQLDTVAVIAAGGALGALARYGAGQLWPTPSGGFPWTTFGINVVGCALIGVLMVVITDVVHAHRLVRPLLGVGVLGGFTTFSTYAVEALDLARAARPGLALAYLLGTLLAAVAAVTAAASLTGMIHGLARRVDTRRRRGRAGECEHGRSLR</sequence>
<evidence type="ECO:0000256" key="3">
    <source>
        <dbReference type="ARBA" id="ARBA00022692"/>
    </source>
</evidence>
<dbReference type="Pfam" id="PF02537">
    <property type="entry name" value="CRCB"/>
    <property type="match status" value="1"/>
</dbReference>
<evidence type="ECO:0000256" key="4">
    <source>
        <dbReference type="ARBA" id="ARBA00022989"/>
    </source>
</evidence>
<keyword evidence="13" id="KW-1185">Reference proteome</keyword>
<keyword evidence="10" id="KW-0479">Metal-binding</keyword>
<dbReference type="AlphaFoldDB" id="A0A1I5IFS2"/>
<dbReference type="Proteomes" id="UP000199614">
    <property type="component" value="Unassembled WGS sequence"/>
</dbReference>
<evidence type="ECO:0000256" key="2">
    <source>
        <dbReference type="ARBA" id="ARBA00022475"/>
    </source>
</evidence>
<comment type="subcellular location">
    <subcellularLocation>
        <location evidence="1 10">Cell membrane</location>
        <topology evidence="1 10">Multi-pass membrane protein</topology>
    </subcellularLocation>
</comment>
<comment type="similarity">
    <text evidence="7 10">Belongs to the fluoride channel Fluc/FEX (TC 1.A.43) family.</text>
</comment>
<reference evidence="12 13" key="1">
    <citation type="submission" date="2016-10" db="EMBL/GenBank/DDBJ databases">
        <authorList>
            <person name="de Groot N.N."/>
        </authorList>
    </citation>
    <scope>NUCLEOTIDE SEQUENCE [LARGE SCALE GENOMIC DNA]</scope>
    <source>
        <strain evidence="12 13">CGMCC 4.1877</strain>
    </source>
</reference>
<comment type="catalytic activity">
    <reaction evidence="8">
        <text>fluoride(in) = fluoride(out)</text>
        <dbReference type="Rhea" id="RHEA:76159"/>
        <dbReference type="ChEBI" id="CHEBI:17051"/>
    </reaction>
    <physiologicalReaction direction="left-to-right" evidence="8">
        <dbReference type="Rhea" id="RHEA:76160"/>
    </physiologicalReaction>
</comment>
<evidence type="ECO:0000256" key="7">
    <source>
        <dbReference type="ARBA" id="ARBA00035120"/>
    </source>
</evidence>
<keyword evidence="10" id="KW-0406">Ion transport</keyword>
<dbReference type="EMBL" id="FOUY01000100">
    <property type="protein sequence ID" value="SFO59437.1"/>
    <property type="molecule type" value="Genomic_DNA"/>
</dbReference>
<evidence type="ECO:0000256" key="1">
    <source>
        <dbReference type="ARBA" id="ARBA00004651"/>
    </source>
</evidence>
<comment type="activity regulation">
    <text evidence="10">Na(+) is not transported, but it plays an essential structural role and its presence is essential for fluoride channel function.</text>
</comment>
<feature type="transmembrane region" description="Helical" evidence="10">
    <location>
        <begin position="49"/>
        <end position="68"/>
    </location>
</feature>
<feature type="region of interest" description="Disordered" evidence="11">
    <location>
        <begin position="1"/>
        <end position="24"/>
    </location>
</feature>
<comment type="function">
    <text evidence="9 10">Fluoride-specific ion channel. Important for reducing fluoride concentration in the cell, thus reducing its toxicity.</text>
</comment>
<keyword evidence="2 10" id="KW-1003">Cell membrane</keyword>
<dbReference type="PANTHER" id="PTHR28259">
    <property type="entry name" value="FLUORIDE EXPORT PROTEIN 1-RELATED"/>
    <property type="match status" value="1"/>
</dbReference>
<evidence type="ECO:0000256" key="5">
    <source>
        <dbReference type="ARBA" id="ARBA00023136"/>
    </source>
</evidence>
<evidence type="ECO:0000256" key="11">
    <source>
        <dbReference type="SAM" id="MobiDB-lite"/>
    </source>
</evidence>
<keyword evidence="4 10" id="KW-1133">Transmembrane helix</keyword>
<feature type="transmembrane region" description="Helical" evidence="10">
    <location>
        <begin position="114"/>
        <end position="132"/>
    </location>
</feature>
<feature type="binding site" evidence="10">
    <location>
        <position position="125"/>
    </location>
    <ligand>
        <name>Na(+)</name>
        <dbReference type="ChEBI" id="CHEBI:29101"/>
        <note>structural</note>
    </ligand>
</feature>
<dbReference type="GO" id="GO:0046872">
    <property type="term" value="F:metal ion binding"/>
    <property type="evidence" value="ECO:0007669"/>
    <property type="project" value="UniProtKB-KW"/>
</dbReference>
<name>A0A1I5IFS2_PSUAM</name>
<evidence type="ECO:0000313" key="13">
    <source>
        <dbReference type="Proteomes" id="UP000199614"/>
    </source>
</evidence>
<keyword evidence="3 10" id="KW-0812">Transmembrane</keyword>
<dbReference type="HAMAP" id="MF_00454">
    <property type="entry name" value="FluC"/>
    <property type="match status" value="1"/>
</dbReference>
<feature type="binding site" evidence="10">
    <location>
        <position position="122"/>
    </location>
    <ligand>
        <name>Na(+)</name>
        <dbReference type="ChEBI" id="CHEBI:29101"/>
        <note>structural</note>
    </ligand>
</feature>
<proteinExistence type="inferred from homology"/>